<dbReference type="PIRSF" id="PIRSF000410">
    <property type="entry name" value="CheR"/>
    <property type="match status" value="1"/>
</dbReference>
<dbReference type="OrthoDB" id="9816309at2"/>
<dbReference type="Gene3D" id="1.10.155.10">
    <property type="entry name" value="Chemotaxis receptor methyltransferase CheR, N-terminal domain"/>
    <property type="match status" value="1"/>
</dbReference>
<dbReference type="GO" id="GO:0032259">
    <property type="term" value="P:methylation"/>
    <property type="evidence" value="ECO:0007669"/>
    <property type="project" value="UniProtKB-KW"/>
</dbReference>
<feature type="binding site" evidence="6">
    <location>
        <begin position="225"/>
        <end position="226"/>
    </location>
    <ligand>
        <name>S-adenosyl-L-methionine</name>
        <dbReference type="ChEBI" id="CHEBI:59789"/>
    </ligand>
</feature>
<dbReference type="AlphaFoldDB" id="A0A160N1Q9"/>
<dbReference type="RefSeq" id="WP_063672393.1">
    <property type="nucleotide sequence ID" value="NZ_CP014841.1"/>
</dbReference>
<dbReference type="InterPro" id="IPR029063">
    <property type="entry name" value="SAM-dependent_MTases_sf"/>
</dbReference>
<dbReference type="InterPro" id="IPR022642">
    <property type="entry name" value="CheR_C"/>
</dbReference>
<feature type="binding site" evidence="6">
    <location>
        <begin position="242"/>
        <end position="243"/>
    </location>
    <ligand>
        <name>S-adenosyl-L-methionine</name>
        <dbReference type="ChEBI" id="CHEBI:59789"/>
    </ligand>
</feature>
<dbReference type="InterPro" id="IPR036804">
    <property type="entry name" value="CheR_N_sf"/>
</dbReference>
<dbReference type="CDD" id="cd02440">
    <property type="entry name" value="AdoMet_MTases"/>
    <property type="match status" value="1"/>
</dbReference>
<dbReference type="Pfam" id="PF01739">
    <property type="entry name" value="CheR"/>
    <property type="match status" value="1"/>
</dbReference>
<comment type="function">
    <text evidence="5">Methylation of the membrane-bound methyl-accepting chemotaxis proteins (MCP) to form gamma-glutamyl methyl ester residues in MCP.</text>
</comment>
<evidence type="ECO:0000256" key="3">
    <source>
        <dbReference type="ARBA" id="ARBA00022679"/>
    </source>
</evidence>
<sequence length="297" mass="33712">MAAPVMTDDRVASAGSSAAGLNGPTLQDTEFAFLRQFVYDQCGIALSDQKRQLVQGRLQRRLRALRLRDFSEYCELLKHDPASELGELASAISTNVTAFFREMHHYDLLIEKLLPEWIEQKRRDGGRLRIWSAGCSTGEEPYAIAMVLAEALERTGAKIDAKILATDLSPQALEQARRGVYAFDRLGGVSDERRKRWFLRGQGEYDGLASVHPRLRELVTILPLNLLHDWPMQGPFDAIFCRNVVIYFDKPTKEKLFARYARMLPSGGYLFLGHSESMHGLSNDFELIGRTVYRKRT</sequence>
<dbReference type="InterPro" id="IPR000780">
    <property type="entry name" value="CheR_MeTrfase"/>
</dbReference>
<name>A0A160N1Q9_9GAMM</name>
<feature type="binding site" evidence="6">
    <location>
        <position position="101"/>
    </location>
    <ligand>
        <name>S-adenosyl-L-methionine</name>
        <dbReference type="ChEBI" id="CHEBI:59789"/>
    </ligand>
</feature>
<dbReference type="InterPro" id="IPR022641">
    <property type="entry name" value="CheR_N"/>
</dbReference>
<evidence type="ECO:0000256" key="2">
    <source>
        <dbReference type="ARBA" id="ARBA00022603"/>
    </source>
</evidence>
<dbReference type="EMBL" id="CP014841">
    <property type="protein sequence ID" value="AND69444.1"/>
    <property type="molecule type" value="Genomic_DNA"/>
</dbReference>
<gene>
    <name evidence="8" type="ORF">ATSB10_19900</name>
</gene>
<proteinExistence type="predicted"/>
<evidence type="ECO:0000256" key="6">
    <source>
        <dbReference type="PIRSR" id="PIRSR000410-1"/>
    </source>
</evidence>
<evidence type="ECO:0000256" key="1">
    <source>
        <dbReference type="ARBA" id="ARBA00001541"/>
    </source>
</evidence>
<dbReference type="Gene3D" id="3.40.50.150">
    <property type="entry name" value="Vaccinia Virus protein VP39"/>
    <property type="match status" value="1"/>
</dbReference>
<reference evidence="8 9" key="1">
    <citation type="submission" date="2016-02" db="EMBL/GenBank/DDBJ databases">
        <title>Complete genome sequencing and analysis of ATSB10, Dyella thiooxydans isolated from rhizosphere soil of sunflower (Helianthus annuus L.).</title>
        <authorList>
            <person name="Lee Y."/>
            <person name="Hwangbo K."/>
            <person name="Chung H."/>
            <person name="Yoo J."/>
            <person name="Kim K.Y."/>
            <person name="Sa T.M."/>
            <person name="Um Y."/>
            <person name="Madhaiyan M."/>
        </authorList>
    </citation>
    <scope>NUCLEOTIDE SEQUENCE [LARGE SCALE GENOMIC DNA]</scope>
    <source>
        <strain evidence="8 9">ATSB10</strain>
    </source>
</reference>
<protein>
    <recommendedName>
        <fullName evidence="5">Chemotaxis protein methyltransferase</fullName>
        <ecNumber evidence="5">2.1.1.80</ecNumber>
    </recommendedName>
</protein>
<comment type="catalytic activity">
    <reaction evidence="1 5">
        <text>L-glutamyl-[protein] + S-adenosyl-L-methionine = [protein]-L-glutamate 5-O-methyl ester + S-adenosyl-L-homocysteine</text>
        <dbReference type="Rhea" id="RHEA:24452"/>
        <dbReference type="Rhea" id="RHEA-COMP:10208"/>
        <dbReference type="Rhea" id="RHEA-COMP:10311"/>
        <dbReference type="ChEBI" id="CHEBI:29973"/>
        <dbReference type="ChEBI" id="CHEBI:57856"/>
        <dbReference type="ChEBI" id="CHEBI:59789"/>
        <dbReference type="ChEBI" id="CHEBI:82795"/>
        <dbReference type="EC" id="2.1.1.80"/>
    </reaction>
</comment>
<keyword evidence="3 5" id="KW-0808">Transferase</keyword>
<feature type="binding site" evidence="6">
    <location>
        <position position="167"/>
    </location>
    <ligand>
        <name>S-adenosyl-L-methionine</name>
        <dbReference type="ChEBI" id="CHEBI:59789"/>
    </ligand>
</feature>
<keyword evidence="9" id="KW-1185">Reference proteome</keyword>
<evidence type="ECO:0000256" key="4">
    <source>
        <dbReference type="ARBA" id="ARBA00022691"/>
    </source>
</evidence>
<dbReference type="SUPFAM" id="SSF47757">
    <property type="entry name" value="Chemotaxis receptor methyltransferase CheR, N-terminal domain"/>
    <property type="match status" value="1"/>
</dbReference>
<dbReference type="PATRIC" id="fig|445710.3.peg.1987"/>
<evidence type="ECO:0000256" key="5">
    <source>
        <dbReference type="PIRNR" id="PIRNR000410"/>
    </source>
</evidence>
<dbReference type="SMART" id="SM00138">
    <property type="entry name" value="MeTrc"/>
    <property type="match status" value="1"/>
</dbReference>
<dbReference type="Proteomes" id="UP000077255">
    <property type="component" value="Chromosome"/>
</dbReference>
<feature type="binding site" evidence="6">
    <location>
        <position position="95"/>
    </location>
    <ligand>
        <name>S-adenosyl-L-methionine</name>
        <dbReference type="ChEBI" id="CHEBI:59789"/>
    </ligand>
</feature>
<dbReference type="InterPro" id="IPR050903">
    <property type="entry name" value="Bact_Chemotaxis_MeTrfase"/>
</dbReference>
<accession>A0A160N1Q9</accession>
<dbReference type="KEGG" id="dtx:ATSB10_19900"/>
<dbReference type="PANTHER" id="PTHR24422">
    <property type="entry name" value="CHEMOTAXIS PROTEIN METHYLTRANSFERASE"/>
    <property type="match status" value="1"/>
</dbReference>
<organism evidence="8 9">
    <name type="scientific">Dyella thiooxydans</name>
    <dbReference type="NCBI Taxonomy" id="445710"/>
    <lineage>
        <taxon>Bacteria</taxon>
        <taxon>Pseudomonadati</taxon>
        <taxon>Pseudomonadota</taxon>
        <taxon>Gammaproteobacteria</taxon>
        <taxon>Lysobacterales</taxon>
        <taxon>Rhodanobacteraceae</taxon>
        <taxon>Dyella</taxon>
    </lineage>
</organism>
<dbReference type="GO" id="GO:0008983">
    <property type="term" value="F:protein-glutamate O-methyltransferase activity"/>
    <property type="evidence" value="ECO:0007669"/>
    <property type="project" value="UniProtKB-EC"/>
</dbReference>
<feature type="domain" description="CheR-type methyltransferase" evidence="7">
    <location>
        <begin position="19"/>
        <end position="297"/>
    </location>
</feature>
<evidence type="ECO:0000259" key="7">
    <source>
        <dbReference type="PROSITE" id="PS50123"/>
    </source>
</evidence>
<dbReference type="SUPFAM" id="SSF53335">
    <property type="entry name" value="S-adenosyl-L-methionine-dependent methyltransferases"/>
    <property type="match status" value="1"/>
</dbReference>
<dbReference type="PANTHER" id="PTHR24422:SF19">
    <property type="entry name" value="CHEMOTAXIS PROTEIN METHYLTRANSFERASE"/>
    <property type="match status" value="1"/>
</dbReference>
<dbReference type="PRINTS" id="PR00996">
    <property type="entry name" value="CHERMTFRASE"/>
</dbReference>
<dbReference type="PROSITE" id="PS50123">
    <property type="entry name" value="CHER"/>
    <property type="match status" value="1"/>
</dbReference>
<dbReference type="STRING" id="445710.ATSB10_19900"/>
<keyword evidence="4 5" id="KW-0949">S-adenosyl-L-methionine</keyword>
<dbReference type="EC" id="2.1.1.80" evidence="5"/>
<dbReference type="InterPro" id="IPR026024">
    <property type="entry name" value="Chemotaxis_MeTrfase_CheR"/>
</dbReference>
<keyword evidence="2 5" id="KW-0489">Methyltransferase</keyword>
<evidence type="ECO:0000313" key="9">
    <source>
        <dbReference type="Proteomes" id="UP000077255"/>
    </source>
</evidence>
<evidence type="ECO:0000313" key="8">
    <source>
        <dbReference type="EMBL" id="AND69444.1"/>
    </source>
</evidence>
<feature type="binding site" evidence="6">
    <location>
        <position position="97"/>
    </location>
    <ligand>
        <name>S-adenosyl-L-methionine</name>
        <dbReference type="ChEBI" id="CHEBI:59789"/>
    </ligand>
</feature>
<feature type="binding site" evidence="6">
    <location>
        <position position="140"/>
    </location>
    <ligand>
        <name>S-adenosyl-L-methionine</name>
        <dbReference type="ChEBI" id="CHEBI:59789"/>
    </ligand>
</feature>
<dbReference type="Pfam" id="PF03705">
    <property type="entry name" value="CheR_N"/>
    <property type="match status" value="1"/>
</dbReference>